<comment type="catalytic activity">
    <reaction evidence="1 8">
        <text>[(1-&gt;4)-alpha-D-glucosyl](n) + ADP-alpha-D-glucose = [(1-&gt;4)-alpha-D-glucosyl](n+1) + ADP + H(+)</text>
        <dbReference type="Rhea" id="RHEA:18189"/>
        <dbReference type="Rhea" id="RHEA-COMP:9584"/>
        <dbReference type="Rhea" id="RHEA-COMP:9587"/>
        <dbReference type="ChEBI" id="CHEBI:15378"/>
        <dbReference type="ChEBI" id="CHEBI:15444"/>
        <dbReference type="ChEBI" id="CHEBI:57498"/>
        <dbReference type="ChEBI" id="CHEBI:456216"/>
        <dbReference type="EC" id="2.4.1.21"/>
    </reaction>
</comment>
<dbReference type="NCBIfam" id="TIGR02095">
    <property type="entry name" value="glgA"/>
    <property type="match status" value="1"/>
</dbReference>
<feature type="domain" description="Starch synthase catalytic" evidence="10">
    <location>
        <begin position="3"/>
        <end position="232"/>
    </location>
</feature>
<dbReference type="HAMAP" id="MF_00484">
    <property type="entry name" value="Glycogen_synth"/>
    <property type="match status" value="1"/>
</dbReference>
<gene>
    <name evidence="8" type="primary">glgA</name>
    <name evidence="11" type="ORF">DCC81_15660</name>
</gene>
<proteinExistence type="inferred from homology"/>
<evidence type="ECO:0000256" key="4">
    <source>
        <dbReference type="ARBA" id="ARBA00010281"/>
    </source>
</evidence>
<dbReference type="SUPFAM" id="SSF53756">
    <property type="entry name" value="UDP-Glycosyltransferase/glycogen phosphorylase"/>
    <property type="match status" value="1"/>
</dbReference>
<dbReference type="EMBL" id="QCYK01000002">
    <property type="protein sequence ID" value="PUZ25702.1"/>
    <property type="molecule type" value="Genomic_DNA"/>
</dbReference>
<evidence type="ECO:0000256" key="7">
    <source>
        <dbReference type="ARBA" id="ARBA00023056"/>
    </source>
</evidence>
<evidence type="ECO:0000256" key="3">
    <source>
        <dbReference type="ARBA" id="ARBA00004964"/>
    </source>
</evidence>
<keyword evidence="6 8" id="KW-0808">Transferase</keyword>
<dbReference type="Proteomes" id="UP000244450">
    <property type="component" value="Unassembled WGS sequence"/>
</dbReference>
<keyword evidence="12" id="KW-1185">Reference proteome</keyword>
<feature type="domain" description="Glycosyl transferase family 1" evidence="9">
    <location>
        <begin position="280"/>
        <end position="448"/>
    </location>
</feature>
<evidence type="ECO:0000256" key="5">
    <source>
        <dbReference type="ARBA" id="ARBA00022676"/>
    </source>
</evidence>
<evidence type="ECO:0000313" key="12">
    <source>
        <dbReference type="Proteomes" id="UP000244450"/>
    </source>
</evidence>
<evidence type="ECO:0000313" key="11">
    <source>
        <dbReference type="EMBL" id="PUZ25702.1"/>
    </source>
</evidence>
<dbReference type="InterPro" id="IPR011835">
    <property type="entry name" value="GS/SS"/>
</dbReference>
<reference evidence="11 12" key="1">
    <citation type="submission" date="2018-04" db="EMBL/GenBank/DDBJ databases">
        <title>Chitinophaga fuyangensis sp. nov., isolated from soil in a chemical factory.</title>
        <authorList>
            <person name="Chen K."/>
        </authorList>
    </citation>
    <scope>NUCLEOTIDE SEQUENCE [LARGE SCALE GENOMIC DNA]</scope>
    <source>
        <strain evidence="11 12">LY-1</strain>
    </source>
</reference>
<dbReference type="RefSeq" id="WP_108687541.1">
    <property type="nucleotide sequence ID" value="NZ_QCYK01000002.1"/>
</dbReference>
<comment type="similarity">
    <text evidence="4 8">Belongs to the glycosyltransferase 1 family. Bacterial/plant glycogen synthase subfamily.</text>
</comment>
<dbReference type="Pfam" id="PF08323">
    <property type="entry name" value="Glyco_transf_5"/>
    <property type="match status" value="1"/>
</dbReference>
<sequence length="471" mass="52915">MEIIHVSAECYPVAKVGGLGDVVGALPKYQQQAGSIAKVVLPAYRTRFVETHDFEQVHQSGVWVGQQWYHFNVLKESSNELGFDLYLVEIPDLFNSARVYGAWNDTERFLAFQIAVLDWINDWAHVPDVIHCHDHHTGLIPFLIKHAYKYHRISGIPTVLTIHNAQYQGQFGWDQMHRLPAFDPAKGGLIGWNNAINPLAAAIKNAWKVTTVSPGYMRELYSDANGLEDLLNYEKGKTSGILNGIDTQVWDPATDPMITANYKAASVTKGKEANKLALCEKFNLDPKLPLFSFIGRLVADKGADLLPDVVGRSLYELEDRLNFLVLGSGDPHIEWMLEQTLALNPEGFKLFIGYNEALSHQIYAGSDFLLMPSRVEPCGLNQMYALRYGTIPIVRATGGLRDTVTDFGDKDGNGVRFLHASSHDVTHAIGRALDLYADDKMHQKMRKNNMLIDHSWDRSAQQYLDLYNSLK</sequence>
<evidence type="ECO:0000256" key="6">
    <source>
        <dbReference type="ARBA" id="ARBA00022679"/>
    </source>
</evidence>
<dbReference type="UniPathway" id="UPA00164"/>
<dbReference type="AlphaFoldDB" id="A0A2T7BHE9"/>
<name>A0A2T7BHE9_9BACT</name>
<organism evidence="11 12">
    <name type="scientific">Chitinophaga parva</name>
    <dbReference type="NCBI Taxonomy" id="2169414"/>
    <lineage>
        <taxon>Bacteria</taxon>
        <taxon>Pseudomonadati</taxon>
        <taxon>Bacteroidota</taxon>
        <taxon>Chitinophagia</taxon>
        <taxon>Chitinophagales</taxon>
        <taxon>Chitinophagaceae</taxon>
        <taxon>Chitinophaga</taxon>
    </lineage>
</organism>
<dbReference type="EC" id="2.4.1.21" evidence="8"/>
<dbReference type="PANTHER" id="PTHR45825">
    <property type="entry name" value="GRANULE-BOUND STARCH SYNTHASE 1, CHLOROPLASTIC/AMYLOPLASTIC"/>
    <property type="match status" value="1"/>
</dbReference>
<accession>A0A2T7BHE9</accession>
<dbReference type="CDD" id="cd03791">
    <property type="entry name" value="GT5_Glycogen_synthase_DULL1-like"/>
    <property type="match status" value="1"/>
</dbReference>
<dbReference type="GO" id="GO:0009011">
    <property type="term" value="F:alpha-1,4-glucan glucosyltransferase (ADP-glucose donor) activity"/>
    <property type="evidence" value="ECO:0007669"/>
    <property type="project" value="UniProtKB-UniRule"/>
</dbReference>
<evidence type="ECO:0000259" key="10">
    <source>
        <dbReference type="Pfam" id="PF08323"/>
    </source>
</evidence>
<evidence type="ECO:0000256" key="8">
    <source>
        <dbReference type="HAMAP-Rule" id="MF_00484"/>
    </source>
</evidence>
<comment type="function">
    <text evidence="2 8">Synthesizes alpha-1,4-glucan chains using ADP-glucose.</text>
</comment>
<dbReference type="OrthoDB" id="9808590at2"/>
<keyword evidence="7 8" id="KW-0320">Glycogen biosynthesis</keyword>
<dbReference type="GO" id="GO:0005978">
    <property type="term" value="P:glycogen biosynthetic process"/>
    <property type="evidence" value="ECO:0007669"/>
    <property type="project" value="UniProtKB-UniRule"/>
</dbReference>
<feature type="binding site" evidence="8">
    <location>
        <position position="15"/>
    </location>
    <ligand>
        <name>ADP-alpha-D-glucose</name>
        <dbReference type="ChEBI" id="CHEBI:57498"/>
    </ligand>
</feature>
<keyword evidence="5 8" id="KW-0328">Glycosyltransferase</keyword>
<evidence type="ECO:0000259" key="9">
    <source>
        <dbReference type="Pfam" id="PF00534"/>
    </source>
</evidence>
<evidence type="ECO:0000256" key="2">
    <source>
        <dbReference type="ARBA" id="ARBA00002764"/>
    </source>
</evidence>
<dbReference type="InterPro" id="IPR001296">
    <property type="entry name" value="Glyco_trans_1"/>
</dbReference>
<comment type="pathway">
    <text evidence="3 8">Glycan biosynthesis; glycogen biosynthesis.</text>
</comment>
<dbReference type="Gene3D" id="3.40.50.2000">
    <property type="entry name" value="Glycogen Phosphorylase B"/>
    <property type="match status" value="2"/>
</dbReference>
<comment type="caution">
    <text evidence="11">The sequence shown here is derived from an EMBL/GenBank/DDBJ whole genome shotgun (WGS) entry which is preliminary data.</text>
</comment>
<dbReference type="Pfam" id="PF00534">
    <property type="entry name" value="Glycos_transf_1"/>
    <property type="match status" value="1"/>
</dbReference>
<evidence type="ECO:0000256" key="1">
    <source>
        <dbReference type="ARBA" id="ARBA00001478"/>
    </source>
</evidence>
<dbReference type="InterPro" id="IPR013534">
    <property type="entry name" value="Starch_synth_cat_dom"/>
</dbReference>
<dbReference type="PANTHER" id="PTHR45825:SF11">
    <property type="entry name" value="ALPHA AMYLASE DOMAIN-CONTAINING PROTEIN"/>
    <property type="match status" value="1"/>
</dbReference>
<dbReference type="GO" id="GO:0004373">
    <property type="term" value="F:alpha-1,4-glucan glucosyltransferase (UDP-glucose donor) activity"/>
    <property type="evidence" value="ECO:0007669"/>
    <property type="project" value="InterPro"/>
</dbReference>
<protein>
    <recommendedName>
        <fullName evidence="8">Glycogen synthase</fullName>
        <ecNumber evidence="8">2.4.1.21</ecNumber>
    </recommendedName>
    <alternativeName>
        <fullName evidence="8">Starch [bacterial glycogen] synthase</fullName>
    </alternativeName>
</protein>